<keyword evidence="5 6" id="KW-0472">Membrane</keyword>
<dbReference type="Pfam" id="PF25990">
    <property type="entry name" value="Beta-barrel_YknX"/>
    <property type="match status" value="1"/>
</dbReference>
<feature type="domain" description="YknX-like beta-barrel" evidence="7">
    <location>
        <begin position="126"/>
        <end position="209"/>
    </location>
</feature>
<keyword evidence="4 6" id="KW-1133">Transmembrane helix</keyword>
<dbReference type="EMBL" id="JAWDIP010000003">
    <property type="protein sequence ID" value="MDY0393923.1"/>
    <property type="molecule type" value="Genomic_DNA"/>
</dbReference>
<proteinExistence type="inferred from homology"/>
<feature type="domain" description="YhbJ barrel-sandwich hybrid" evidence="8">
    <location>
        <begin position="46"/>
        <end position="120"/>
    </location>
</feature>
<protein>
    <submittedName>
        <fullName evidence="9">HlyD family efflux transporter periplasmic adaptor subunit</fullName>
    </submittedName>
</protein>
<evidence type="ECO:0000256" key="2">
    <source>
        <dbReference type="ARBA" id="ARBA00009477"/>
    </source>
</evidence>
<evidence type="ECO:0000256" key="6">
    <source>
        <dbReference type="SAM" id="Phobius"/>
    </source>
</evidence>
<dbReference type="RefSeq" id="WP_390357348.1">
    <property type="nucleotide sequence ID" value="NZ_JBHUIZ010000015.1"/>
</dbReference>
<reference evidence="9 10" key="1">
    <citation type="submission" date="2023-10" db="EMBL/GenBank/DDBJ databases">
        <title>Virgibacillus halophilus 5B73C genome.</title>
        <authorList>
            <person name="Miliotis G."/>
            <person name="Sengupta P."/>
            <person name="Hameed A."/>
            <person name="Chuvochina M."/>
            <person name="Mcdonagh F."/>
            <person name="Simpson A.C."/>
            <person name="Singh N.K."/>
            <person name="Rekha P.D."/>
            <person name="Raman K."/>
            <person name="Hugenholtz P."/>
            <person name="Venkateswaran K."/>
        </authorList>
    </citation>
    <scope>NUCLEOTIDE SEQUENCE [LARGE SCALE GENOMIC DNA]</scope>
    <source>
        <strain evidence="9 10">5B73C</strain>
    </source>
</reference>
<comment type="similarity">
    <text evidence="2">Belongs to the membrane fusion protein (MFP) (TC 8.A.1) family.</text>
</comment>
<name>A0ABU5C3P0_9BACI</name>
<evidence type="ECO:0000256" key="5">
    <source>
        <dbReference type="ARBA" id="ARBA00023136"/>
    </source>
</evidence>
<evidence type="ECO:0000313" key="9">
    <source>
        <dbReference type="EMBL" id="MDY0393923.1"/>
    </source>
</evidence>
<feature type="transmembrane region" description="Helical" evidence="6">
    <location>
        <begin position="7"/>
        <end position="28"/>
    </location>
</feature>
<dbReference type="Proteomes" id="UP001281447">
    <property type="component" value="Unassembled WGS sequence"/>
</dbReference>
<accession>A0ABU5C3P0</accession>
<evidence type="ECO:0000259" key="8">
    <source>
        <dbReference type="Pfam" id="PF25997"/>
    </source>
</evidence>
<dbReference type="PANTHER" id="PTHR30386">
    <property type="entry name" value="MEMBRANE FUSION SUBUNIT OF EMRAB-TOLC MULTIDRUG EFFLUX PUMP"/>
    <property type="match status" value="1"/>
</dbReference>
<evidence type="ECO:0000256" key="4">
    <source>
        <dbReference type="ARBA" id="ARBA00022989"/>
    </source>
</evidence>
<dbReference type="Pfam" id="PF25997">
    <property type="entry name" value="BSH_YhbJ"/>
    <property type="match status" value="1"/>
</dbReference>
<evidence type="ECO:0000313" key="10">
    <source>
        <dbReference type="Proteomes" id="UP001281447"/>
    </source>
</evidence>
<evidence type="ECO:0000256" key="1">
    <source>
        <dbReference type="ARBA" id="ARBA00004167"/>
    </source>
</evidence>
<dbReference type="Gene3D" id="2.40.30.170">
    <property type="match status" value="1"/>
</dbReference>
<dbReference type="InterPro" id="IPR050739">
    <property type="entry name" value="MFP"/>
</dbReference>
<comment type="caution">
    <text evidence="9">The sequence shown here is derived from an EMBL/GenBank/DDBJ whole genome shotgun (WGS) entry which is preliminary data.</text>
</comment>
<evidence type="ECO:0000259" key="7">
    <source>
        <dbReference type="Pfam" id="PF25990"/>
    </source>
</evidence>
<dbReference type="InterPro" id="IPR058636">
    <property type="entry name" value="Beta-barrel_YknX"/>
</dbReference>
<keyword evidence="3 6" id="KW-0812">Transmembrane</keyword>
<evidence type="ECO:0000256" key="3">
    <source>
        <dbReference type="ARBA" id="ARBA00022692"/>
    </source>
</evidence>
<gene>
    <name evidence="9" type="ORF">RWE15_04905</name>
</gene>
<organism evidence="9 10">
    <name type="scientific">Tigheibacillus halophilus</name>
    <dbReference type="NCBI Taxonomy" id="361280"/>
    <lineage>
        <taxon>Bacteria</taxon>
        <taxon>Bacillati</taxon>
        <taxon>Bacillota</taxon>
        <taxon>Bacilli</taxon>
        <taxon>Bacillales</taxon>
        <taxon>Bacillaceae</taxon>
        <taxon>Tigheibacillus</taxon>
    </lineage>
</organism>
<dbReference type="PANTHER" id="PTHR30386:SF26">
    <property type="entry name" value="TRANSPORT PROTEIN COMB"/>
    <property type="match status" value="1"/>
</dbReference>
<dbReference type="InterPro" id="IPR058635">
    <property type="entry name" value="BSH_YhbJ"/>
</dbReference>
<keyword evidence="10" id="KW-1185">Reference proteome</keyword>
<sequence length="211" mass="22621">MSAKKMIMINIIVLIILIGGGIAGYYFYYQAANYVKTDDAKIEGKMITIGSPADGKLSDWDAVVGKKYEKGEKIGEIEAASGNGVAKKAITIPQDATIVKEDGVKNAMIGAGTKLAQAFDLKDLWITANIDESDIDHVKTGKSVDIVVDAYNDTTLTGKVEQIGLATKDTFSLLPSSGDNDDNVIPVKISIDDYKGLRLVPGINAHVKIDR</sequence>
<comment type="subcellular location">
    <subcellularLocation>
        <location evidence="1">Membrane</location>
        <topology evidence="1">Single-pass membrane protein</topology>
    </subcellularLocation>
</comment>